<gene>
    <name evidence="2" type="ORF">ETH_00041190</name>
</gene>
<dbReference type="GeneID" id="25257278"/>
<dbReference type="Proteomes" id="UP000030747">
    <property type="component" value="Unassembled WGS sequence"/>
</dbReference>
<accession>U6L4Q6</accession>
<protein>
    <submittedName>
        <fullName evidence="2">Uncharacterized protein</fullName>
    </submittedName>
</protein>
<dbReference type="EMBL" id="HG676663">
    <property type="protein sequence ID" value="CDJ44193.1"/>
    <property type="molecule type" value="Genomic_DNA"/>
</dbReference>
<evidence type="ECO:0000313" key="3">
    <source>
        <dbReference type="Proteomes" id="UP000030747"/>
    </source>
</evidence>
<feature type="non-terminal residue" evidence="2">
    <location>
        <position position="1"/>
    </location>
</feature>
<reference evidence="2" key="1">
    <citation type="submission" date="2013-10" db="EMBL/GenBank/DDBJ databases">
        <title>Genomic analysis of the causative agents of coccidiosis in chickens.</title>
        <authorList>
            <person name="Reid A.J."/>
            <person name="Blake D."/>
            <person name="Billington K."/>
            <person name="Browne H."/>
            <person name="Dunn M."/>
            <person name="Hung S."/>
            <person name="Kawahara F."/>
            <person name="Miranda-Saavedra D."/>
            <person name="Mourier T."/>
            <person name="Nagra H."/>
            <person name="Otto T.D."/>
            <person name="Rawlings N."/>
            <person name="Sanchez A."/>
            <person name="Sanders M."/>
            <person name="Subramaniam C."/>
            <person name="Tay Y."/>
            <person name="Dear P."/>
            <person name="Doerig C."/>
            <person name="Gruber A."/>
            <person name="Parkinson J."/>
            <person name="Shirley M."/>
            <person name="Wan K.L."/>
            <person name="Berriman M."/>
            <person name="Tomley F."/>
            <person name="Pain A."/>
        </authorList>
    </citation>
    <scope>NUCLEOTIDE SEQUENCE [LARGE SCALE GENOMIC DNA]</scope>
    <source>
        <strain evidence="2">Houghton</strain>
    </source>
</reference>
<evidence type="ECO:0000313" key="2">
    <source>
        <dbReference type="EMBL" id="CDJ44193.1"/>
    </source>
</evidence>
<keyword evidence="3" id="KW-1185">Reference proteome</keyword>
<evidence type="ECO:0000256" key="1">
    <source>
        <dbReference type="SAM" id="MobiDB-lite"/>
    </source>
</evidence>
<feature type="non-terminal residue" evidence="2">
    <location>
        <position position="407"/>
    </location>
</feature>
<dbReference type="RefSeq" id="XP_013234942.1">
    <property type="nucleotide sequence ID" value="XM_013379488.1"/>
</dbReference>
<organism evidence="2 3">
    <name type="scientific">Eimeria tenella</name>
    <name type="common">Coccidian parasite</name>
    <dbReference type="NCBI Taxonomy" id="5802"/>
    <lineage>
        <taxon>Eukaryota</taxon>
        <taxon>Sar</taxon>
        <taxon>Alveolata</taxon>
        <taxon>Apicomplexa</taxon>
        <taxon>Conoidasida</taxon>
        <taxon>Coccidia</taxon>
        <taxon>Eucoccidiorida</taxon>
        <taxon>Eimeriorina</taxon>
        <taxon>Eimeriidae</taxon>
        <taxon>Eimeria</taxon>
    </lineage>
</organism>
<dbReference type="OrthoDB" id="349415at2759"/>
<name>U6L4Q6_EIMTE</name>
<dbReference type="AlphaFoldDB" id="U6L4Q6"/>
<sequence>EAQSVAWALLRCRGPHRETAVQRLRELLLGQLRLLQLQHEGQQQPWQQQQQQQQEFWAAPSFREAASLVAALLRFGSLDALLLQQLWRGVCRGLAAADGGPGAPQLLLAAAIRAVAAGAPAGSVAVDARRLSQAAAATHLSDSGLWASLWAILQKLLHLPPARELSAFGCSLPPRGPPGEGTPGGPPGGPFGGPLGGPKRGPVASGLGVLSFRLSRWLAWDSAAEKDRFAAAQLLHLTAALPSAAAVCGDAPLLQAAAATARRRLLRSSCSSSSASSSSNRGSTSLELAEAQHITCCWVALSRLLLSLQQIHDVAAAAVYPQLSVEEARCLLDYRSSISSSISGSGSCSNSESSSSTSSCSAPSAFLSPQGVSALQCAVMPDTAAAAAASDAAALLEAAAAAAAAAA</sequence>
<dbReference type="VEuPathDB" id="ToxoDB:ETH2_1570700"/>
<proteinExistence type="predicted"/>
<dbReference type="VEuPathDB" id="ToxoDB:ETH_00041190"/>
<feature type="region of interest" description="Disordered" evidence="1">
    <location>
        <begin position="169"/>
        <end position="198"/>
    </location>
</feature>
<reference evidence="2" key="2">
    <citation type="submission" date="2013-10" db="EMBL/GenBank/DDBJ databases">
        <authorList>
            <person name="Aslett M."/>
        </authorList>
    </citation>
    <scope>NUCLEOTIDE SEQUENCE [LARGE SCALE GENOMIC DNA]</scope>
    <source>
        <strain evidence="2">Houghton</strain>
    </source>
</reference>